<protein>
    <submittedName>
        <fullName evidence="2">Uncharacterized protein</fullName>
    </submittedName>
</protein>
<feature type="region of interest" description="Disordered" evidence="1">
    <location>
        <begin position="256"/>
        <end position="301"/>
    </location>
</feature>
<accession>A0A9P7JU28</accession>
<name>A0A9P7JU28_9AGAM</name>
<reference evidence="2" key="1">
    <citation type="journal article" date="2020" name="New Phytol.">
        <title>Comparative genomics reveals dynamic genome evolution in host specialist ectomycorrhizal fungi.</title>
        <authorList>
            <person name="Lofgren L.A."/>
            <person name="Nguyen N.H."/>
            <person name="Vilgalys R."/>
            <person name="Ruytinx J."/>
            <person name="Liao H.L."/>
            <person name="Branco S."/>
            <person name="Kuo A."/>
            <person name="LaButti K."/>
            <person name="Lipzen A."/>
            <person name="Andreopoulos W."/>
            <person name="Pangilinan J."/>
            <person name="Riley R."/>
            <person name="Hundley H."/>
            <person name="Na H."/>
            <person name="Barry K."/>
            <person name="Grigoriev I.V."/>
            <person name="Stajich J.E."/>
            <person name="Kennedy P.G."/>
        </authorList>
    </citation>
    <scope>NUCLEOTIDE SEQUENCE</scope>
    <source>
        <strain evidence="2">FC423</strain>
    </source>
</reference>
<evidence type="ECO:0000313" key="3">
    <source>
        <dbReference type="Proteomes" id="UP000823399"/>
    </source>
</evidence>
<evidence type="ECO:0000313" key="2">
    <source>
        <dbReference type="EMBL" id="KAG2108217.1"/>
    </source>
</evidence>
<feature type="compositionally biased region" description="Basic and acidic residues" evidence="1">
    <location>
        <begin position="278"/>
        <end position="289"/>
    </location>
</feature>
<keyword evidence="3" id="KW-1185">Reference proteome</keyword>
<comment type="caution">
    <text evidence="2">The sequence shown here is derived from an EMBL/GenBank/DDBJ whole genome shotgun (WGS) entry which is preliminary data.</text>
</comment>
<dbReference type="EMBL" id="JABBWM010000028">
    <property type="protein sequence ID" value="KAG2108217.1"/>
    <property type="molecule type" value="Genomic_DNA"/>
</dbReference>
<dbReference type="AlphaFoldDB" id="A0A9P7JU28"/>
<feature type="compositionally biased region" description="Basic and acidic residues" evidence="1">
    <location>
        <begin position="142"/>
        <end position="158"/>
    </location>
</feature>
<dbReference type="Proteomes" id="UP000823399">
    <property type="component" value="Unassembled WGS sequence"/>
</dbReference>
<organism evidence="2 3">
    <name type="scientific">Suillus discolor</name>
    <dbReference type="NCBI Taxonomy" id="1912936"/>
    <lineage>
        <taxon>Eukaryota</taxon>
        <taxon>Fungi</taxon>
        <taxon>Dikarya</taxon>
        <taxon>Basidiomycota</taxon>
        <taxon>Agaricomycotina</taxon>
        <taxon>Agaricomycetes</taxon>
        <taxon>Agaricomycetidae</taxon>
        <taxon>Boletales</taxon>
        <taxon>Suillineae</taxon>
        <taxon>Suillaceae</taxon>
        <taxon>Suillus</taxon>
    </lineage>
</organism>
<sequence length="600" mass="67247">MKEDNTINILQEILKSKIPDWDPHGSTIMEIDGFKYNNTFQDTWNTDDDNDGGLLAAMSDCKIVDEEGPQIETSSKNNLPVPNHLPAQVDVDNMQENDMRTDILEQIIDSGILDWNPQESWTAQDTMYDGVPQIVNSVEEQSEVRKGGTADGQEDVRQRNKPHRTHRWPLKKAITWRKKHKTQTVINHDNSVRSIIRAIRYIWMRWSSGKIHQVNNIWEIQTGISSLHKLLVGDPKLSIEASKMNHMQKVISSVVPVYKEEDDDDDNNKDDLSPSETSNKKALTDHKYEPTPSPQPALKSPSIEGQQTILIEPTEDEIASIVNKMVDEELEVFRRNHFLPQRGTCPMSSLTISDAQCISWVAIFLNQPWMLMEWIYITGMVGVGHNTGGELHYFMAGVNYLPLPFSFINISSAENANKALNLAAEKILQLVKWLQKMPEDTLALKKMVHEITITLATTFAQHGNATTLLVPILLSCTAKIQDKSAPNGRLRTLPDWSVISDDDQQIQGHPLYGKTLGYRHQDSHNALLAGPAIPHPVLYVSLPPPLTVVAPTPVPSPHQAQPLCVQKYEEMKGHIICIGARIGGRGCSTPTGIAETGTYK</sequence>
<dbReference type="GeneID" id="64695971"/>
<feature type="region of interest" description="Disordered" evidence="1">
    <location>
        <begin position="140"/>
        <end position="165"/>
    </location>
</feature>
<dbReference type="OrthoDB" id="2693063at2759"/>
<evidence type="ECO:0000256" key="1">
    <source>
        <dbReference type="SAM" id="MobiDB-lite"/>
    </source>
</evidence>
<proteinExistence type="predicted"/>
<gene>
    <name evidence="2" type="ORF">F5147DRAFT_652941</name>
</gene>
<dbReference type="RefSeq" id="XP_041292736.1">
    <property type="nucleotide sequence ID" value="XM_041433712.1"/>
</dbReference>